<protein>
    <submittedName>
        <fullName evidence="9">DNA-binding SARP family transcriptional activator</fullName>
    </submittedName>
</protein>
<dbReference type="PRINTS" id="PR00364">
    <property type="entry name" value="DISEASERSIST"/>
</dbReference>
<comment type="similarity">
    <text evidence="1">Belongs to the AfsR/DnrI/RedD regulatory family.</text>
</comment>
<dbReference type="PANTHER" id="PTHR35807">
    <property type="entry name" value="TRANSCRIPTIONAL REGULATOR REDD-RELATED"/>
    <property type="match status" value="1"/>
</dbReference>
<sequence length="940" mass="101599">MRDVLQLARNVEIRVLGPVEVVAAGQLIAMGRVQLRTVFAALAVDVGRPVAAETLADRVWSGAPPKTWREVLYSHVTRIRHSLTAVEAGGEPAVLLRRPAGYLLDLDPDLVDLHRFRRLVGAASVAQRTDPERVELLRSALTLWRGTPLAGVPGPWADRSRTGWYQHRLEAAVAWADAELRLGDAEQVVVELRDLLTEHPLAEQLAGVLMRALAQDGRSAEALECFVALRARLADELGAEPAAELQAVHQAILRGGQPRPSAAAPARPARPGCPQPAQLPAAVPGFTGRRNALAELDSLLEGRGGQYIATVSGTAGVGKTALAVHWARRVAERFPDGQLYANLRGFDGSTRAVRPAAVVRRFLLALGVPAERVPEDPEAQAALYRSLLAGRRMLVLLDNARDCTQVRSLLPGGAPAFCLVTSRNQLTPLVAVEGAHPLSLDLLSAAEARELLVSRLGADRVDVEPAAAEQIVACCARLPLALSITAARIRQSGFPLGALAQDLTDVRGRLGALDAGDPGSRVRAVFSWSYRTLTPAAARLFRLLGLHPGPDIGVAAASGLAGVPEPGATALLAELTGANLVGEHSPGRYACHDLLTAYAADQCREVETEADRAAATGRLIDHYLHTAYAADLLLNPARDPIPLPLAEATPGSAVRRPVDDQEARAWLTAEHQVLLGVARLAADTGHDLRAWQLAWVLDMFLHWRGFWHDRSRMWQLAVVSAERLAAPVAAAHAYRDLARANNRLRRYADSGEHLSRALELFGRAGDRTGQAHTHRALASLCERQGQPRQALHHDEHALALFAAVGHPQGQADALNSIGWDRCLLGDYVQALRCCRQALELHQQTGDRWGEATTWDSLGYTHHHLGSHAEAVHCYQRALALVRALGDRCFEADTLTRLADTQEAAEDVRAARESLRAALDILLDLGHSDAEDVRIRLKQLQ</sequence>
<evidence type="ECO:0000256" key="4">
    <source>
        <dbReference type="ARBA" id="ARBA00023163"/>
    </source>
</evidence>
<dbReference type="SMART" id="SM00028">
    <property type="entry name" value="TPR"/>
    <property type="match status" value="5"/>
</dbReference>
<evidence type="ECO:0000256" key="1">
    <source>
        <dbReference type="ARBA" id="ARBA00005820"/>
    </source>
</evidence>
<dbReference type="InterPro" id="IPR019734">
    <property type="entry name" value="TPR_rpt"/>
</dbReference>
<dbReference type="EMBL" id="JADBEB010000001">
    <property type="protein sequence ID" value="MBE1489308.1"/>
    <property type="molecule type" value="Genomic_DNA"/>
</dbReference>
<dbReference type="CDD" id="cd15831">
    <property type="entry name" value="BTAD"/>
    <property type="match status" value="1"/>
</dbReference>
<dbReference type="RefSeq" id="WP_192768798.1">
    <property type="nucleotide sequence ID" value="NZ_JADBEB010000001.1"/>
</dbReference>
<dbReference type="Gene3D" id="1.25.40.10">
    <property type="entry name" value="Tetratricopeptide repeat domain"/>
    <property type="match status" value="2"/>
</dbReference>
<dbReference type="Proteomes" id="UP000649753">
    <property type="component" value="Unassembled WGS sequence"/>
</dbReference>
<dbReference type="PANTHER" id="PTHR35807:SF1">
    <property type="entry name" value="TRANSCRIPTIONAL REGULATOR REDD"/>
    <property type="match status" value="1"/>
</dbReference>
<dbReference type="GO" id="GO:0000160">
    <property type="term" value="P:phosphorelay signal transduction system"/>
    <property type="evidence" value="ECO:0007669"/>
    <property type="project" value="InterPro"/>
</dbReference>
<dbReference type="InterPro" id="IPR016032">
    <property type="entry name" value="Sig_transdc_resp-reg_C-effctor"/>
</dbReference>
<proteinExistence type="inferred from homology"/>
<keyword evidence="10" id="KW-1185">Reference proteome</keyword>
<dbReference type="Pfam" id="PF13424">
    <property type="entry name" value="TPR_12"/>
    <property type="match status" value="2"/>
</dbReference>
<dbReference type="Gene3D" id="1.10.10.10">
    <property type="entry name" value="Winged helix-like DNA-binding domain superfamily/Winged helix DNA-binding domain"/>
    <property type="match status" value="1"/>
</dbReference>
<dbReference type="GO" id="GO:0043531">
    <property type="term" value="F:ADP binding"/>
    <property type="evidence" value="ECO:0007669"/>
    <property type="project" value="InterPro"/>
</dbReference>
<keyword evidence="4" id="KW-0804">Transcription</keyword>
<dbReference type="PROSITE" id="PS50005">
    <property type="entry name" value="TPR"/>
    <property type="match status" value="1"/>
</dbReference>
<feature type="domain" description="OmpR/PhoB-type" evidence="8">
    <location>
        <begin position="2"/>
        <end position="106"/>
    </location>
</feature>
<dbReference type="SMART" id="SM00862">
    <property type="entry name" value="Trans_reg_C"/>
    <property type="match status" value="1"/>
</dbReference>
<evidence type="ECO:0000256" key="7">
    <source>
        <dbReference type="SAM" id="MobiDB-lite"/>
    </source>
</evidence>
<evidence type="ECO:0000256" key="2">
    <source>
        <dbReference type="ARBA" id="ARBA00023015"/>
    </source>
</evidence>
<reference evidence="9" key="1">
    <citation type="submission" date="2020-10" db="EMBL/GenBank/DDBJ databases">
        <title>Sequencing the genomes of 1000 actinobacteria strains.</title>
        <authorList>
            <person name="Klenk H.-P."/>
        </authorList>
    </citation>
    <scope>NUCLEOTIDE SEQUENCE</scope>
    <source>
        <strain evidence="9">DSM 46832</strain>
    </source>
</reference>
<dbReference type="InterPro" id="IPR051677">
    <property type="entry name" value="AfsR-DnrI-RedD_regulator"/>
</dbReference>
<evidence type="ECO:0000313" key="9">
    <source>
        <dbReference type="EMBL" id="MBE1489308.1"/>
    </source>
</evidence>
<dbReference type="InterPro" id="IPR027417">
    <property type="entry name" value="P-loop_NTPase"/>
</dbReference>
<organism evidence="9 10">
    <name type="scientific">Plantactinospora soyae</name>
    <dbReference type="NCBI Taxonomy" id="1544732"/>
    <lineage>
        <taxon>Bacteria</taxon>
        <taxon>Bacillati</taxon>
        <taxon>Actinomycetota</taxon>
        <taxon>Actinomycetes</taxon>
        <taxon>Micromonosporales</taxon>
        <taxon>Micromonosporaceae</taxon>
        <taxon>Plantactinospora</taxon>
    </lineage>
</organism>
<evidence type="ECO:0000313" key="10">
    <source>
        <dbReference type="Proteomes" id="UP000649753"/>
    </source>
</evidence>
<dbReference type="InterPro" id="IPR005158">
    <property type="entry name" value="BTAD"/>
</dbReference>
<keyword evidence="5" id="KW-0802">TPR repeat</keyword>
<name>A0A927MCK7_9ACTN</name>
<evidence type="ECO:0000256" key="6">
    <source>
        <dbReference type="PROSITE-ProRule" id="PRU01091"/>
    </source>
</evidence>
<dbReference type="InterPro" id="IPR011990">
    <property type="entry name" value="TPR-like_helical_dom_sf"/>
</dbReference>
<evidence type="ECO:0000256" key="3">
    <source>
        <dbReference type="ARBA" id="ARBA00023125"/>
    </source>
</evidence>
<dbReference type="Pfam" id="PF03704">
    <property type="entry name" value="BTAD"/>
    <property type="match status" value="1"/>
</dbReference>
<dbReference type="InterPro" id="IPR001867">
    <property type="entry name" value="OmpR/PhoB-type_DNA-bd"/>
</dbReference>
<feature type="DNA-binding region" description="OmpR/PhoB-type" evidence="6">
    <location>
        <begin position="2"/>
        <end position="106"/>
    </location>
</feature>
<dbReference type="SUPFAM" id="SSF48452">
    <property type="entry name" value="TPR-like"/>
    <property type="match status" value="2"/>
</dbReference>
<dbReference type="SMART" id="SM01043">
    <property type="entry name" value="BTAD"/>
    <property type="match status" value="1"/>
</dbReference>
<dbReference type="InterPro" id="IPR036388">
    <property type="entry name" value="WH-like_DNA-bd_sf"/>
</dbReference>
<gene>
    <name evidence="9" type="ORF">H4W31_004946</name>
</gene>
<feature type="region of interest" description="Disordered" evidence="7">
    <location>
        <begin position="256"/>
        <end position="275"/>
    </location>
</feature>
<dbReference type="AlphaFoldDB" id="A0A927MCK7"/>
<dbReference type="SUPFAM" id="SSF46894">
    <property type="entry name" value="C-terminal effector domain of the bipartite response regulators"/>
    <property type="match status" value="1"/>
</dbReference>
<evidence type="ECO:0000256" key="5">
    <source>
        <dbReference type="PROSITE-ProRule" id="PRU00339"/>
    </source>
</evidence>
<dbReference type="PROSITE" id="PS51755">
    <property type="entry name" value="OMPR_PHOB"/>
    <property type="match status" value="1"/>
</dbReference>
<keyword evidence="3 6" id="KW-0238">DNA-binding</keyword>
<keyword evidence="2" id="KW-0805">Transcription regulation</keyword>
<evidence type="ECO:0000259" key="8">
    <source>
        <dbReference type="PROSITE" id="PS51755"/>
    </source>
</evidence>
<dbReference type="GO" id="GO:0003677">
    <property type="term" value="F:DNA binding"/>
    <property type="evidence" value="ECO:0007669"/>
    <property type="project" value="UniProtKB-UniRule"/>
</dbReference>
<comment type="caution">
    <text evidence="9">The sequence shown here is derived from an EMBL/GenBank/DDBJ whole genome shotgun (WGS) entry which is preliminary data.</text>
</comment>
<feature type="repeat" description="TPR" evidence="5">
    <location>
        <begin position="851"/>
        <end position="884"/>
    </location>
</feature>
<dbReference type="SUPFAM" id="SSF52540">
    <property type="entry name" value="P-loop containing nucleoside triphosphate hydrolases"/>
    <property type="match status" value="1"/>
</dbReference>
<accession>A0A927MCK7</accession>
<dbReference type="Gene3D" id="3.40.50.300">
    <property type="entry name" value="P-loop containing nucleotide triphosphate hydrolases"/>
    <property type="match status" value="1"/>
</dbReference>
<dbReference type="GO" id="GO:0006355">
    <property type="term" value="P:regulation of DNA-templated transcription"/>
    <property type="evidence" value="ECO:0007669"/>
    <property type="project" value="InterPro"/>
</dbReference>